<dbReference type="EMBL" id="JAPFPW010000034">
    <property type="protein sequence ID" value="MCW7755357.1"/>
    <property type="molecule type" value="Genomic_DNA"/>
</dbReference>
<dbReference type="SUPFAM" id="SSF103039">
    <property type="entry name" value="CheC-like"/>
    <property type="match status" value="1"/>
</dbReference>
<evidence type="ECO:0000259" key="2">
    <source>
        <dbReference type="Pfam" id="PF13690"/>
    </source>
</evidence>
<gene>
    <name evidence="3" type="ORF">OOT00_15340</name>
</gene>
<dbReference type="InterPro" id="IPR028051">
    <property type="entry name" value="CheX-like_dom"/>
</dbReference>
<evidence type="ECO:0000313" key="3">
    <source>
        <dbReference type="EMBL" id="MCW7755357.1"/>
    </source>
</evidence>
<protein>
    <submittedName>
        <fullName evidence="3">Chemotaxis protein CheX</fullName>
    </submittedName>
</protein>
<comment type="caution">
    <text evidence="3">The sequence shown here is derived from an EMBL/GenBank/DDBJ whole genome shotgun (WGS) entry which is preliminary data.</text>
</comment>
<feature type="domain" description="Chemotaxis phosphatase CheX-like" evidence="2">
    <location>
        <begin position="47"/>
        <end position="121"/>
    </location>
</feature>
<accession>A0ABT3NEN6</accession>
<organism evidence="3 4">
    <name type="scientific">Desulfobotulus pelophilus</name>
    <dbReference type="NCBI Taxonomy" id="2823377"/>
    <lineage>
        <taxon>Bacteria</taxon>
        <taxon>Pseudomonadati</taxon>
        <taxon>Thermodesulfobacteriota</taxon>
        <taxon>Desulfobacteria</taxon>
        <taxon>Desulfobacterales</taxon>
        <taxon>Desulfobacteraceae</taxon>
        <taxon>Desulfobotulus</taxon>
    </lineage>
</organism>
<reference evidence="3 4" key="1">
    <citation type="submission" date="2022-11" db="EMBL/GenBank/DDBJ databases">
        <title>Desulfobotulus tamanensis H1 sp. nov. - anaerobic, alkaliphilic, sulphate reducing bacterium isolated from terrestrial mud volcano.</title>
        <authorList>
            <person name="Frolova A."/>
            <person name="Merkel A.Y."/>
            <person name="Slobodkin A.I."/>
        </authorList>
    </citation>
    <scope>NUCLEOTIDE SEQUENCE [LARGE SCALE GENOMIC DNA]</scope>
    <source>
        <strain evidence="3 4">H1</strain>
    </source>
</reference>
<evidence type="ECO:0000256" key="1">
    <source>
        <dbReference type="ARBA" id="ARBA00022500"/>
    </source>
</evidence>
<dbReference type="Gene3D" id="3.40.1550.10">
    <property type="entry name" value="CheC-like"/>
    <property type="match status" value="1"/>
</dbReference>
<dbReference type="Proteomes" id="UP001209681">
    <property type="component" value="Unassembled WGS sequence"/>
</dbReference>
<dbReference type="InterPro" id="IPR028976">
    <property type="entry name" value="CheC-like_sf"/>
</dbReference>
<dbReference type="RefSeq" id="WP_265426302.1">
    <property type="nucleotide sequence ID" value="NZ_JAPFPW010000034.1"/>
</dbReference>
<dbReference type="Pfam" id="PF13690">
    <property type="entry name" value="CheX"/>
    <property type="match status" value="1"/>
</dbReference>
<sequence length="153" mass="16871">METMLKIAMKASISEVLGTMFYMPLEFDMEEVLEKSFLWQADALLAASLSFKGPFNGLVIFWVPENILCTMTSDFLGEQCVSKEQMAETLKEIVNMVAGNTFSNFDNTREFRLGIPGIITRALPGSPVLSGRGLFLGIESVEGPLGLWIGFTS</sequence>
<name>A0ABT3NEN6_9BACT</name>
<evidence type="ECO:0000313" key="4">
    <source>
        <dbReference type="Proteomes" id="UP001209681"/>
    </source>
</evidence>
<keyword evidence="4" id="KW-1185">Reference proteome</keyword>
<proteinExistence type="predicted"/>
<keyword evidence="1" id="KW-0145">Chemotaxis</keyword>